<feature type="region of interest" description="Disordered" evidence="1">
    <location>
        <begin position="629"/>
        <end position="663"/>
    </location>
</feature>
<dbReference type="AlphaFoldDB" id="A0A0A8LDG4"/>
<accession>A0A0A8LDG4</accession>
<keyword evidence="4" id="KW-1185">Reference proteome</keyword>
<protein>
    <submittedName>
        <fullName evidence="3">WGS project CCBQ000000000 data, contig 00058</fullName>
    </submittedName>
</protein>
<evidence type="ECO:0000313" key="4">
    <source>
        <dbReference type="Proteomes" id="UP000031516"/>
    </source>
</evidence>
<reference evidence="3 4" key="1">
    <citation type="submission" date="2014-03" db="EMBL/GenBank/DDBJ databases">
        <title>The genome of Kluyveromyces dobzhanskii.</title>
        <authorList>
            <person name="Nystedt B."/>
            <person name="Astrom S."/>
        </authorList>
    </citation>
    <scope>NUCLEOTIDE SEQUENCE [LARGE SCALE GENOMIC DNA]</scope>
    <source>
        <strain evidence="3 4">CBS 2104</strain>
    </source>
</reference>
<gene>
    <name evidence="3" type="ORF">KLDO_g4463</name>
</gene>
<evidence type="ECO:0000256" key="1">
    <source>
        <dbReference type="SAM" id="MobiDB-lite"/>
    </source>
</evidence>
<feature type="compositionally biased region" description="Low complexity" evidence="1">
    <location>
        <begin position="562"/>
        <end position="576"/>
    </location>
</feature>
<name>A0A0A8LDG4_9SACH</name>
<dbReference type="InterPro" id="IPR024790">
    <property type="entry name" value="APC4_long_dom"/>
</dbReference>
<organism evidence="3 4">
    <name type="scientific">Kluyveromyces dobzhanskii CBS 2104</name>
    <dbReference type="NCBI Taxonomy" id="1427455"/>
    <lineage>
        <taxon>Eukaryota</taxon>
        <taxon>Fungi</taxon>
        <taxon>Dikarya</taxon>
        <taxon>Ascomycota</taxon>
        <taxon>Saccharomycotina</taxon>
        <taxon>Saccharomycetes</taxon>
        <taxon>Saccharomycetales</taxon>
        <taxon>Saccharomycetaceae</taxon>
        <taxon>Kluyveromyces</taxon>
    </lineage>
</organism>
<dbReference type="OrthoDB" id="2110451at2759"/>
<feature type="compositionally biased region" description="Polar residues" evidence="1">
    <location>
        <begin position="629"/>
        <end position="653"/>
    </location>
</feature>
<evidence type="ECO:0000313" key="3">
    <source>
        <dbReference type="EMBL" id="CDO96254.1"/>
    </source>
</evidence>
<comment type="caution">
    <text evidence="3">The sequence shown here is derived from an EMBL/GenBank/DDBJ whole genome shotgun (WGS) entry which is preliminary data.</text>
</comment>
<feature type="region of interest" description="Disordered" evidence="1">
    <location>
        <begin position="562"/>
        <end position="582"/>
    </location>
</feature>
<dbReference type="Pfam" id="PF12896">
    <property type="entry name" value="ANAPC4"/>
    <property type="match status" value="1"/>
</dbReference>
<dbReference type="Proteomes" id="UP000031516">
    <property type="component" value="Unassembled WGS sequence"/>
</dbReference>
<proteinExistence type="predicted"/>
<dbReference type="EMBL" id="CCBQ010000047">
    <property type="protein sequence ID" value="CDO96254.1"/>
    <property type="molecule type" value="Genomic_DNA"/>
</dbReference>
<feature type="domain" description="Anaphase-promoting complex subunit 4 long" evidence="2">
    <location>
        <begin position="212"/>
        <end position="398"/>
    </location>
</feature>
<feature type="region of interest" description="Disordered" evidence="1">
    <location>
        <begin position="401"/>
        <end position="420"/>
    </location>
</feature>
<evidence type="ECO:0000259" key="2">
    <source>
        <dbReference type="Pfam" id="PF12896"/>
    </source>
</evidence>
<sequence length="671" mass="76404">MNVNINSELWLRKNVDGYSANVSDDQSLVCLWKSSFGIEIYRTDGGYLINKVNDATQENELIDVMWRGNTLYCCYANGKVRIYKEGREQLKELTFTPKGVKTKCMLCDNLELEDDRFSLSDGNLLKSMPKLNKWDLVKNELAAELIISNDLEKNKNVDIFMAVDSKTNKLILSIEGTLNIKVGEKLKLPKDITRIIKVSPGKYMLLGKDYTYQILDLSFLLDHNIYKLIKTTQEYNFLLRYLKQLHRHMGMKLADPYFRFVGTLLSAEHKNGLEELFYTGVTNLELMEELYDVQLQKFRLDKWNSLSDDLCSKSIGLMVACVTPLLERMIVLGATIEALCEAITWIKFPNEMAFDSKLRPLTVDLLKSVRSQTEDMKKIKRSQRLGLNWVQSLSDRLSKMRQTRDRAASSDPLAISTDRNLSSNGNGTVSAFEDYATIQKRTEIASVETFLTKNILPKDEYEWVRSTFPNLILRTQAEFDKIMKEYTLKWFKRQIKTGYNQTRDIQTEDNGDTICDIQILHPANTVNHALLVTTTELVLVNLQTHLIDARASLPLPSRKVASTLTSQSNSEDSSSSQKKKFKPPRFQLVPISAVKTSLSISSTHNAKDDTFYLLPLCLTVSVITEATTTNDSQSNTQPNSEAQPDNEDPSTQGAVPKKESRAADRFFIRIA</sequence>